<name>A0A1H8L7I5_9BACI</name>
<evidence type="ECO:0000256" key="1">
    <source>
        <dbReference type="SAM" id="Phobius"/>
    </source>
</evidence>
<keyword evidence="4" id="KW-1185">Reference proteome</keyword>
<dbReference type="PANTHER" id="PTHR34351">
    <property type="entry name" value="SLR1927 PROTEIN-RELATED"/>
    <property type="match status" value="1"/>
</dbReference>
<dbReference type="RefSeq" id="WP_091495906.1">
    <property type="nucleotide sequence ID" value="NZ_FODJ01000003.1"/>
</dbReference>
<dbReference type="InterPro" id="IPR002881">
    <property type="entry name" value="DUF58"/>
</dbReference>
<evidence type="ECO:0000313" key="3">
    <source>
        <dbReference type="EMBL" id="SEO01073.1"/>
    </source>
</evidence>
<dbReference type="AlphaFoldDB" id="A0A1H8L7I5"/>
<keyword evidence="1" id="KW-0472">Membrane</keyword>
<dbReference type="Pfam" id="PF01882">
    <property type="entry name" value="DUF58"/>
    <property type="match status" value="1"/>
</dbReference>
<accession>A0A1H8L7I5</accession>
<feature type="transmembrane region" description="Helical" evidence="1">
    <location>
        <begin position="33"/>
        <end position="53"/>
    </location>
</feature>
<evidence type="ECO:0000313" key="4">
    <source>
        <dbReference type="Proteomes" id="UP000199300"/>
    </source>
</evidence>
<keyword evidence="1" id="KW-0812">Transmembrane</keyword>
<proteinExistence type="predicted"/>
<protein>
    <recommendedName>
        <fullName evidence="2">DUF58 domain-containing protein</fullName>
    </recommendedName>
</protein>
<dbReference type="PANTHER" id="PTHR34351:SF2">
    <property type="entry name" value="DUF58 DOMAIN-CONTAINING PROTEIN"/>
    <property type="match status" value="1"/>
</dbReference>
<dbReference type="EMBL" id="FODJ01000003">
    <property type="protein sequence ID" value="SEO01073.1"/>
    <property type="molecule type" value="Genomic_DNA"/>
</dbReference>
<dbReference type="OrthoDB" id="140416at2"/>
<evidence type="ECO:0000259" key="2">
    <source>
        <dbReference type="Pfam" id="PF01882"/>
    </source>
</evidence>
<organism evidence="3 4">
    <name type="scientific">Amphibacillus marinus</name>
    <dbReference type="NCBI Taxonomy" id="872970"/>
    <lineage>
        <taxon>Bacteria</taxon>
        <taxon>Bacillati</taxon>
        <taxon>Bacillota</taxon>
        <taxon>Bacilli</taxon>
        <taxon>Bacillales</taxon>
        <taxon>Bacillaceae</taxon>
        <taxon>Amphibacillus</taxon>
    </lineage>
</organism>
<keyword evidence="1" id="KW-1133">Transmembrane helix</keyword>
<gene>
    <name evidence="3" type="ORF">SAMN04488134_103110</name>
</gene>
<feature type="domain" description="DUF58" evidence="2">
    <location>
        <begin position="220"/>
        <end position="267"/>
    </location>
</feature>
<dbReference type="STRING" id="872970.SAMN04488134_103110"/>
<dbReference type="Proteomes" id="UP000199300">
    <property type="component" value="Unassembled WGS sequence"/>
</dbReference>
<reference evidence="3 4" key="1">
    <citation type="submission" date="2016-10" db="EMBL/GenBank/DDBJ databases">
        <authorList>
            <person name="de Groot N.N."/>
        </authorList>
    </citation>
    <scope>NUCLEOTIDE SEQUENCE [LARGE SCALE GENOMIC DNA]</scope>
    <source>
        <strain evidence="3 4">CGMCC 1.10434</strain>
    </source>
</reference>
<sequence length="412" mass="47465">MRQWLKLLTKWVQLAVLFAALFSYAMFQGGFVSWFLFYASLPFLLYYLILLLYPIGKWQVKRIVPLEAIAAGQSVTIQLVLERRLPLPFPYLIVKEHLPSSLAVRFPKDNWPALLVDDLSKNRKLTVKQIVYPIFRKRLMFSYQLSQLPRGIHQFNDLELIVHDPFGFVSKETIVSTATELIVRPASLALVTNWTNRIQQLGDQASSSIQAVRSNVVTGAREYLPGDRVSSINWKATARTETLMTKEFDQEQNAEGAIVLIGAKESAGFEWNISASSSLLQYLARRNHQIDFFYIGSEQHYLSVKDKPETIVDVFTKLTTGRTMDWRTIRQKQLLFKASFIHLFTDHLSDGQVEQFKLLKRHVKHMTVYWTKAQAAQAKQEKLLAEQLRYIGVIVIEITESVLANDRWVVNI</sequence>
<feature type="transmembrane region" description="Helical" evidence="1">
    <location>
        <begin position="7"/>
        <end position="27"/>
    </location>
</feature>